<accession>A0A6U5M0X7</accession>
<proteinExistence type="inferred from homology"/>
<dbReference type="GO" id="GO:0008441">
    <property type="term" value="F:3'(2'),5'-bisphosphate nucleotidase activity"/>
    <property type="evidence" value="ECO:0007669"/>
    <property type="project" value="UniProtKB-EC"/>
</dbReference>
<feature type="binding site" evidence="3">
    <location>
        <position position="216"/>
    </location>
    <ligand>
        <name>Mg(2+)</name>
        <dbReference type="ChEBI" id="CHEBI:18420"/>
        <label>1</label>
        <note>catalytic</note>
    </ligand>
</feature>
<evidence type="ECO:0000256" key="3">
    <source>
        <dbReference type="PIRSR" id="PIRSR600760-2"/>
    </source>
</evidence>
<dbReference type="PANTHER" id="PTHR43028">
    <property type="entry name" value="3'(2'),5'-BISPHOSPHATE NUCLEOTIDASE 1"/>
    <property type="match status" value="1"/>
</dbReference>
<feature type="binding site" evidence="3">
    <location>
        <position position="219"/>
    </location>
    <ligand>
        <name>Mg(2+)</name>
        <dbReference type="ChEBI" id="CHEBI:18420"/>
        <label>1</label>
        <note>catalytic</note>
    </ligand>
</feature>
<evidence type="ECO:0000313" key="7">
    <source>
        <dbReference type="EMBL" id="CAD8902840.1"/>
    </source>
</evidence>
<dbReference type="SUPFAM" id="SSF56655">
    <property type="entry name" value="Carbohydrate phosphatase"/>
    <property type="match status" value="1"/>
</dbReference>
<feature type="binding site" evidence="3">
    <location>
        <position position="363"/>
    </location>
    <ligand>
        <name>Mg(2+)</name>
        <dbReference type="ChEBI" id="CHEBI:18420"/>
        <label>1</label>
        <note>catalytic</note>
    </ligand>
</feature>
<organism evidence="6">
    <name type="scientific">Corethron hystrix</name>
    <dbReference type="NCBI Taxonomy" id="216773"/>
    <lineage>
        <taxon>Eukaryota</taxon>
        <taxon>Sar</taxon>
        <taxon>Stramenopiles</taxon>
        <taxon>Ochrophyta</taxon>
        <taxon>Bacillariophyta</taxon>
        <taxon>Coscinodiscophyceae</taxon>
        <taxon>Corethrophycidae</taxon>
        <taxon>Corethrales</taxon>
        <taxon>Corethraceae</taxon>
        <taxon>Corethron</taxon>
    </lineage>
</organism>
<gene>
    <name evidence="6" type="ORF">CHYS00102_LOCUS30058</name>
    <name evidence="7" type="ORF">CHYS00102_LOCUS30059</name>
</gene>
<dbReference type="PANTHER" id="PTHR43028:SF5">
    <property type="entry name" value="3'(2'),5'-BISPHOSPHATE NUCLEOTIDASE 1"/>
    <property type="match status" value="1"/>
</dbReference>
<dbReference type="AlphaFoldDB" id="A0A6U5M0X7"/>
<dbReference type="Pfam" id="PF00459">
    <property type="entry name" value="Inositol_P"/>
    <property type="match status" value="1"/>
</dbReference>
<protein>
    <recommendedName>
        <fullName evidence="2">3'(2'),5'-bisphosphate nucleotidase</fullName>
        <ecNumber evidence="2">3.1.3.7</ecNumber>
    </recommendedName>
</protein>
<name>A0A6U5M0X7_9STRA</name>
<dbReference type="GO" id="GO:0046872">
    <property type="term" value="F:metal ion binding"/>
    <property type="evidence" value="ECO:0007669"/>
    <property type="project" value="UniProtKB-KW"/>
</dbReference>
<sequence>MIVRHLFPFLLRCCIFSNICDIADAFFSVRYNGSSSSSQTKMFHRRPQPPVSPKIRAKRKQTRRAKTMSFSASAEDEAESENGPRANLLDLLSTCVDAAERGCAAIRRVQEERERRDRAGAPSALAVDYKIDGDPRSAVTAADVSSQAAIVDALTREWPRLTIVGEEDVVAREERSTLEGGEGCLRKDLCYKDDDAAASGVAGKEAALDRIAVFVDPLDGTREFVEGRLENVQILIGITVDGVAVGGAVGLPFPPRRAEEKDRCPASSSVVVYGLVGAGRLGVRGDEGSTAENAAPVRSEGTLLLAAGDTNDRVLADAYRAVSDASPGGCVRVLMGGTGTKILAVAEGRADVAVMNFKSSRWDTCAAEGLLRTVGGRLTDLLGEPLVHRPDIVPPATSYLNDLGAVASAAHAAQVHAGACEAMRRNPAALEKLVGVWGLTEEEAREADAEGVSRVMGQRRKIQTQGLPCVSTPLA</sequence>
<dbReference type="EMBL" id="HBFR01041136">
    <property type="protein sequence ID" value="CAD8902839.1"/>
    <property type="molecule type" value="Transcribed_RNA"/>
</dbReference>
<dbReference type="InterPro" id="IPR050725">
    <property type="entry name" value="CysQ/Inositol_MonoPase"/>
</dbReference>
<evidence type="ECO:0000256" key="1">
    <source>
        <dbReference type="ARBA" id="ARBA00009759"/>
    </source>
</evidence>
<dbReference type="Gene3D" id="3.40.190.80">
    <property type="match status" value="1"/>
</dbReference>
<feature type="binding site" evidence="3">
    <location>
        <position position="166"/>
    </location>
    <ligand>
        <name>Mg(2+)</name>
        <dbReference type="ChEBI" id="CHEBI:18420"/>
        <label>1</label>
        <note>catalytic</note>
    </ligand>
</feature>
<dbReference type="InterPro" id="IPR000760">
    <property type="entry name" value="Inositol_monophosphatase-like"/>
</dbReference>
<comment type="similarity">
    <text evidence="1">Belongs to the inositol monophosphatase superfamily.</text>
</comment>
<dbReference type="Gene3D" id="3.30.540.10">
    <property type="entry name" value="Fructose-1,6-Bisphosphatase, subunit A, domain 1"/>
    <property type="match status" value="1"/>
</dbReference>
<keyword evidence="3" id="KW-0460">Magnesium</keyword>
<comment type="cofactor">
    <cofactor evidence="3">
        <name>Mg(2+)</name>
        <dbReference type="ChEBI" id="CHEBI:18420"/>
    </cofactor>
</comment>
<feature type="chain" id="PRO_5036192258" description="3'(2'),5'-bisphosphate nucleotidase" evidence="5">
    <location>
        <begin position="26"/>
        <end position="475"/>
    </location>
</feature>
<keyword evidence="3" id="KW-0479">Metal-binding</keyword>
<keyword evidence="5" id="KW-0732">Signal</keyword>
<feature type="signal peptide" evidence="5">
    <location>
        <begin position="1"/>
        <end position="25"/>
    </location>
</feature>
<reference evidence="6" key="1">
    <citation type="submission" date="2021-01" db="EMBL/GenBank/DDBJ databases">
        <authorList>
            <person name="Corre E."/>
            <person name="Pelletier E."/>
            <person name="Niang G."/>
            <person name="Scheremetjew M."/>
            <person name="Finn R."/>
            <person name="Kale V."/>
            <person name="Holt S."/>
            <person name="Cochrane G."/>
            <person name="Meng A."/>
            <person name="Brown T."/>
            <person name="Cohen L."/>
        </authorList>
    </citation>
    <scope>NUCLEOTIDE SEQUENCE</scope>
    <source>
        <strain evidence="6">308</strain>
    </source>
</reference>
<dbReference type="EC" id="3.1.3.7" evidence="2"/>
<evidence type="ECO:0000256" key="2">
    <source>
        <dbReference type="ARBA" id="ARBA00012633"/>
    </source>
</evidence>
<evidence type="ECO:0000313" key="6">
    <source>
        <dbReference type="EMBL" id="CAD8902839.1"/>
    </source>
</evidence>
<evidence type="ECO:0000256" key="4">
    <source>
        <dbReference type="SAM" id="MobiDB-lite"/>
    </source>
</evidence>
<dbReference type="EMBL" id="HBFR01041137">
    <property type="protein sequence ID" value="CAD8902840.1"/>
    <property type="molecule type" value="Transcribed_RNA"/>
</dbReference>
<evidence type="ECO:0000256" key="5">
    <source>
        <dbReference type="SAM" id="SignalP"/>
    </source>
</evidence>
<feature type="binding site" evidence="3">
    <location>
        <position position="218"/>
    </location>
    <ligand>
        <name>Mg(2+)</name>
        <dbReference type="ChEBI" id="CHEBI:18420"/>
        <label>1</label>
        <note>catalytic</note>
    </ligand>
</feature>
<feature type="region of interest" description="Disordered" evidence="4">
    <location>
        <begin position="35"/>
        <end position="83"/>
    </location>
</feature>
<feature type="compositionally biased region" description="Basic residues" evidence="4">
    <location>
        <begin position="55"/>
        <end position="66"/>
    </location>
</feature>